<dbReference type="PANTHER" id="PTHR35809:SF1">
    <property type="entry name" value="ARCHAETIDYLSERINE DECARBOXYLASE PROENZYME-RELATED"/>
    <property type="match status" value="1"/>
</dbReference>
<comment type="cofactor">
    <cofactor evidence="11">
        <name>pyruvate</name>
        <dbReference type="ChEBI" id="CHEBI:15361"/>
    </cofactor>
    <text evidence="11">Binds 1 pyruvoyl group covalently per subunit.</text>
</comment>
<evidence type="ECO:0000313" key="14">
    <source>
        <dbReference type="Proteomes" id="UP000477311"/>
    </source>
</evidence>
<keyword evidence="3 11" id="KW-0210">Decarboxylase</keyword>
<evidence type="ECO:0000256" key="6">
    <source>
        <dbReference type="ARBA" id="ARBA00023145"/>
    </source>
</evidence>
<evidence type="ECO:0000256" key="9">
    <source>
        <dbReference type="ARBA" id="ARBA00023264"/>
    </source>
</evidence>
<dbReference type="HAMAP" id="MF_00664">
    <property type="entry name" value="PS_decarb_PSD_A"/>
    <property type="match status" value="1"/>
</dbReference>
<comment type="function">
    <text evidence="11">Catalyzes the formation of phosphatidylethanolamine (PtdEtn) from phosphatidylserine (PtdSer).</text>
</comment>
<evidence type="ECO:0000256" key="11">
    <source>
        <dbReference type="HAMAP-Rule" id="MF_00664"/>
    </source>
</evidence>
<dbReference type="UniPathway" id="UPA00558">
    <property type="reaction ID" value="UER00616"/>
</dbReference>
<evidence type="ECO:0000256" key="2">
    <source>
        <dbReference type="ARBA" id="ARBA00022516"/>
    </source>
</evidence>
<dbReference type="RefSeq" id="WP_165109260.1">
    <property type="nucleotide sequence ID" value="NZ_JAAKYA010000096.1"/>
</dbReference>
<accession>A0A6M1RSH3</accession>
<keyword evidence="2 11" id="KW-0444">Lipid biosynthesis</keyword>
<evidence type="ECO:0000256" key="1">
    <source>
        <dbReference type="ARBA" id="ARBA00022475"/>
    </source>
</evidence>
<keyword evidence="5 11" id="KW-0472">Membrane</keyword>
<comment type="subunit">
    <text evidence="11">Heterodimer of a large membrane-associated beta subunit and a small pyruvoyl-containing alpha subunit.</text>
</comment>
<feature type="active site" description="Schiff-base intermediate with substrate; via pyruvic acid" evidence="11">
    <location>
        <position position="197"/>
    </location>
</feature>
<dbReference type="GO" id="GO:0005886">
    <property type="term" value="C:plasma membrane"/>
    <property type="evidence" value="ECO:0007669"/>
    <property type="project" value="UniProtKB-SubCell"/>
</dbReference>
<comment type="PTM">
    <text evidence="11">Is synthesized initially as an inactive proenzyme. Formation of the active enzyme involves a self-maturation process in which the active site pyruvoyl group is generated from an internal serine residue via an autocatalytic post-translational modification. Two non-identical subunits are generated from the proenzyme in this reaction, and the pyruvate is formed at the N-terminus of the alpha chain, which is derived from the carboxyl end of the proenzyme. The post-translation cleavage follows an unusual pathway, termed non-hydrolytic serinolysis, in which the side chain hydroxyl group of the serine supplies its oxygen atom to form the C-terminus of the beta chain, while the remainder of the serine residue undergoes an oxidative deamination to produce ammonia and the pyruvoyl prosthetic group on the alpha chain.</text>
</comment>
<gene>
    <name evidence="11" type="primary">psd</name>
    <name evidence="13" type="ORF">G4L39_14285</name>
</gene>
<keyword evidence="7 11" id="KW-0594">Phospholipid biosynthesis</keyword>
<evidence type="ECO:0000256" key="4">
    <source>
        <dbReference type="ARBA" id="ARBA00023098"/>
    </source>
</evidence>
<evidence type="ECO:0000256" key="3">
    <source>
        <dbReference type="ARBA" id="ARBA00022793"/>
    </source>
</evidence>
<keyword evidence="9 11" id="KW-1208">Phospholipid metabolism</keyword>
<evidence type="ECO:0000256" key="10">
    <source>
        <dbReference type="ARBA" id="ARBA00023317"/>
    </source>
</evidence>
<dbReference type="GO" id="GO:0006646">
    <property type="term" value="P:phosphatidylethanolamine biosynthetic process"/>
    <property type="evidence" value="ECO:0007669"/>
    <property type="project" value="UniProtKB-UniRule"/>
</dbReference>
<keyword evidence="4 11" id="KW-0443">Lipid metabolism</keyword>
<sequence length="228" mass="25132">MKHAGKARRAALRMVGWTLGVLALVLLGALCAWLLGSLVLMLSTLFVCIWAAFALFTLFFFRDPTPRVPRGRGLIVAPAYGRVDVVDRTTEPWFLGGECHRISIFLSVFDVHVQYAPVAGRVAIRKHTPGVYLSALRTESSSYNENVLLGLEVNEPAGERVAVRLIAGVVARRIVPFVEAGEELDQGDRIGLIQFGSRVELYLPLRARVTVKVGDRVRGGETIVAHWE</sequence>
<dbReference type="AlphaFoldDB" id="A0A6M1RSH3"/>
<dbReference type="Pfam" id="PF02666">
    <property type="entry name" value="PS_Dcarbxylase"/>
    <property type="match status" value="1"/>
</dbReference>
<evidence type="ECO:0000256" key="7">
    <source>
        <dbReference type="ARBA" id="ARBA00023209"/>
    </source>
</evidence>
<feature type="site" description="Cleavage (non-hydrolytic); by autocatalysis" evidence="11">
    <location>
        <begin position="196"/>
        <end position="197"/>
    </location>
</feature>
<keyword evidence="10 11" id="KW-0670">Pyruvate</keyword>
<keyword evidence="8 11" id="KW-0456">Lyase</keyword>
<dbReference type="PANTHER" id="PTHR35809">
    <property type="entry name" value="ARCHAETIDYLSERINE DECARBOXYLASE PROENZYME-RELATED"/>
    <property type="match status" value="1"/>
</dbReference>
<name>A0A6M1RSH3_9BACT</name>
<protein>
    <recommendedName>
        <fullName evidence="11">Phosphatidylserine decarboxylase proenzyme</fullName>
        <ecNumber evidence="11">4.1.1.65</ecNumber>
    </recommendedName>
    <component>
        <recommendedName>
            <fullName evidence="11">Phosphatidylserine decarboxylase alpha chain</fullName>
        </recommendedName>
    </component>
    <component>
        <recommendedName>
            <fullName evidence="11">Phosphatidylserine decarboxylase beta chain</fullName>
        </recommendedName>
    </component>
</protein>
<evidence type="ECO:0000256" key="12">
    <source>
        <dbReference type="SAM" id="Phobius"/>
    </source>
</evidence>
<dbReference type="EMBL" id="JAAKYA010000096">
    <property type="protein sequence ID" value="NGO40553.1"/>
    <property type="molecule type" value="Genomic_DNA"/>
</dbReference>
<organism evidence="13 14">
    <name type="scientific">Limisphaera ngatamarikiensis</name>
    <dbReference type="NCBI Taxonomy" id="1324935"/>
    <lineage>
        <taxon>Bacteria</taxon>
        <taxon>Pseudomonadati</taxon>
        <taxon>Verrucomicrobiota</taxon>
        <taxon>Verrucomicrobiia</taxon>
        <taxon>Limisphaerales</taxon>
        <taxon>Limisphaeraceae</taxon>
        <taxon>Limisphaera</taxon>
    </lineage>
</organism>
<evidence type="ECO:0000313" key="13">
    <source>
        <dbReference type="EMBL" id="NGO40553.1"/>
    </source>
</evidence>
<dbReference type="InterPro" id="IPR003817">
    <property type="entry name" value="PS_Dcarbxylase"/>
</dbReference>
<reference evidence="13 14" key="1">
    <citation type="submission" date="2020-02" db="EMBL/GenBank/DDBJ databases">
        <title>Draft genome sequence of Limisphaera ngatamarikiensis NGM72.4T, a thermophilic Verrucomicrobia grouped in subdivision 3.</title>
        <authorList>
            <person name="Carere C.R."/>
            <person name="Steen J."/>
            <person name="Hugenholtz P."/>
            <person name="Stott M.B."/>
        </authorList>
    </citation>
    <scope>NUCLEOTIDE SEQUENCE [LARGE SCALE GENOMIC DNA]</scope>
    <source>
        <strain evidence="13 14">NGM72.4</strain>
    </source>
</reference>
<feature type="chain" id="PRO_5027184714" description="Phosphatidylserine decarboxylase alpha chain" evidence="11">
    <location>
        <begin position="197"/>
        <end position="228"/>
    </location>
</feature>
<keyword evidence="12" id="KW-0812">Transmembrane</keyword>
<feature type="transmembrane region" description="Helical" evidence="12">
    <location>
        <begin position="41"/>
        <end position="61"/>
    </location>
</feature>
<feature type="modified residue" description="Pyruvic acid (Ser); by autocatalysis" evidence="11">
    <location>
        <position position="197"/>
    </location>
</feature>
<comment type="catalytic activity">
    <reaction evidence="11">
        <text>a 1,2-diacyl-sn-glycero-3-phospho-L-serine + H(+) = a 1,2-diacyl-sn-glycero-3-phosphoethanolamine + CO2</text>
        <dbReference type="Rhea" id="RHEA:20828"/>
        <dbReference type="ChEBI" id="CHEBI:15378"/>
        <dbReference type="ChEBI" id="CHEBI:16526"/>
        <dbReference type="ChEBI" id="CHEBI:57262"/>
        <dbReference type="ChEBI" id="CHEBI:64612"/>
        <dbReference type="EC" id="4.1.1.65"/>
    </reaction>
</comment>
<feature type="transmembrane region" description="Helical" evidence="12">
    <location>
        <begin position="12"/>
        <end position="35"/>
    </location>
</feature>
<keyword evidence="12" id="KW-1133">Transmembrane helix</keyword>
<comment type="pathway">
    <text evidence="11">Phospholipid metabolism; phosphatidylethanolamine biosynthesis; phosphatidylethanolamine from CDP-diacylglycerol: step 2/2.</text>
</comment>
<evidence type="ECO:0000256" key="8">
    <source>
        <dbReference type="ARBA" id="ARBA00023239"/>
    </source>
</evidence>
<dbReference type="InterPro" id="IPR033175">
    <property type="entry name" value="PSD-A"/>
</dbReference>
<keyword evidence="14" id="KW-1185">Reference proteome</keyword>
<comment type="subcellular location">
    <subcellularLocation>
        <location evidence="11">Cell membrane</location>
        <topology evidence="11">Peripheral membrane protein</topology>
    </subcellularLocation>
</comment>
<dbReference type="Proteomes" id="UP000477311">
    <property type="component" value="Unassembled WGS sequence"/>
</dbReference>
<keyword evidence="1 11" id="KW-1003">Cell membrane</keyword>
<dbReference type="EC" id="4.1.1.65" evidence="11"/>
<comment type="similarity">
    <text evidence="11">Belongs to the phosphatidylserine decarboxylase family. PSD-A subfamily.</text>
</comment>
<proteinExistence type="inferred from homology"/>
<feature type="chain" id="PRO_5027184715" description="Phosphatidylserine decarboxylase beta chain" evidence="11">
    <location>
        <begin position="1"/>
        <end position="196"/>
    </location>
</feature>
<keyword evidence="6 11" id="KW-0865">Zymogen</keyword>
<comment type="caution">
    <text evidence="13">The sequence shown here is derived from an EMBL/GenBank/DDBJ whole genome shotgun (WGS) entry which is preliminary data.</text>
</comment>
<evidence type="ECO:0000256" key="5">
    <source>
        <dbReference type="ARBA" id="ARBA00023136"/>
    </source>
</evidence>
<dbReference type="GO" id="GO:0004609">
    <property type="term" value="F:phosphatidylserine decarboxylase activity"/>
    <property type="evidence" value="ECO:0007669"/>
    <property type="project" value="UniProtKB-UniRule"/>
</dbReference>